<accession>A0ACC0NGJ6</accession>
<evidence type="ECO:0000313" key="1">
    <source>
        <dbReference type="EMBL" id="KAI8551713.1"/>
    </source>
</evidence>
<keyword evidence="2" id="KW-1185">Reference proteome</keyword>
<organism evidence="1 2">
    <name type="scientific">Rhododendron molle</name>
    <name type="common">Chinese azalea</name>
    <name type="synonym">Azalea mollis</name>
    <dbReference type="NCBI Taxonomy" id="49168"/>
    <lineage>
        <taxon>Eukaryota</taxon>
        <taxon>Viridiplantae</taxon>
        <taxon>Streptophyta</taxon>
        <taxon>Embryophyta</taxon>
        <taxon>Tracheophyta</taxon>
        <taxon>Spermatophyta</taxon>
        <taxon>Magnoliopsida</taxon>
        <taxon>eudicotyledons</taxon>
        <taxon>Gunneridae</taxon>
        <taxon>Pentapetalae</taxon>
        <taxon>asterids</taxon>
        <taxon>Ericales</taxon>
        <taxon>Ericaceae</taxon>
        <taxon>Ericoideae</taxon>
        <taxon>Rhodoreae</taxon>
        <taxon>Rhododendron</taxon>
    </lineage>
</organism>
<reference evidence="1" key="1">
    <citation type="submission" date="2022-02" db="EMBL/GenBank/DDBJ databases">
        <title>Plant Genome Project.</title>
        <authorList>
            <person name="Zhang R.-G."/>
        </authorList>
    </citation>
    <scope>NUCLEOTIDE SEQUENCE</scope>
    <source>
        <strain evidence="1">AT1</strain>
    </source>
</reference>
<name>A0ACC0NGJ6_RHOML</name>
<gene>
    <name evidence="1" type="ORF">RHMOL_Rhmol06G0207900</name>
</gene>
<sequence>MTGPLNVHTLARAYEWVAASTLIRYRIGKSSGRDVAAVIRLACEEPFLASHLQECISWDFIPTLLILNCVYYAWHHALTSIDAKLASSLSENALSFSSFLFVNLILWISLSFCSSCVIVMLGRCSFASYGVSKRSYRHDRIREGLNVSEEMLSPDSVARQLSEQISLAKAFVVIAKESNNLQFAWELSAQIRNSQILLSNAALRRTPLTTTEAETAIRDMALLLFQAQQLHYDSSTMIMRLKARIQGLEEQMNSVSEKSSKYGQIAAEEIPKSLYCLGISLTTEWFRNSNIQQELKEKKQIAAKLSDNNLYHFCVFSDNILATSVVVNSTSLNSKHPDTVVFHLVTDEVNYAAMKAWFSLNSFNGVTVDVQKFEDFTWLNASYVPVLKQLQDSDTQNYYFSGNDNGKTPIKFRNPKYLSMLNHLRFYIPEVFPALKKVVFLDDDVVVQKDLSALFSKDLNGNVNGAVETCMETFHRYHKYLNYSHPLIRAHFDPDACGWAFGMNVFDLVEWRKRNVTGIYHYWQEKNVDRTLWKLGTLPPGLLTFYGLTEPLDPMWHVLGLGYTNVDQQLIEKGAVLHYNGNSKPWLKIGMEKYKPLWDKYIDYGHPLLQQCNVH</sequence>
<comment type="caution">
    <text evidence="1">The sequence shown here is derived from an EMBL/GenBank/DDBJ whole genome shotgun (WGS) entry which is preliminary data.</text>
</comment>
<proteinExistence type="predicted"/>
<dbReference type="EMBL" id="CM046393">
    <property type="protein sequence ID" value="KAI8551713.1"/>
    <property type="molecule type" value="Genomic_DNA"/>
</dbReference>
<dbReference type="Proteomes" id="UP001062846">
    <property type="component" value="Chromosome 6"/>
</dbReference>
<evidence type="ECO:0000313" key="2">
    <source>
        <dbReference type="Proteomes" id="UP001062846"/>
    </source>
</evidence>
<protein>
    <submittedName>
        <fullName evidence="1">Uncharacterized protein</fullName>
    </submittedName>
</protein>